<name>A0ABV7CVL6_9BACI</name>
<keyword evidence="2" id="KW-0680">Restriction system</keyword>
<organism evidence="6 7">
    <name type="scientific">Virgibacillus xinjiangensis</name>
    <dbReference type="NCBI Taxonomy" id="393090"/>
    <lineage>
        <taxon>Bacteria</taxon>
        <taxon>Bacillati</taxon>
        <taxon>Bacillota</taxon>
        <taxon>Bacilli</taxon>
        <taxon>Bacillales</taxon>
        <taxon>Bacillaceae</taxon>
        <taxon>Virgibacillus</taxon>
    </lineage>
</organism>
<comment type="caution">
    <text evidence="6">The sequence shown here is derived from an EMBL/GenBank/DDBJ whole genome shotgun (WGS) entry which is preliminary data.</text>
</comment>
<keyword evidence="3" id="KW-0238">DNA-binding</keyword>
<dbReference type="CDD" id="cd17246">
    <property type="entry name" value="RMtype1_S_SonII-TRD2-CR2_like"/>
    <property type="match status" value="1"/>
</dbReference>
<evidence type="ECO:0000313" key="6">
    <source>
        <dbReference type="EMBL" id="MFC3040400.1"/>
    </source>
</evidence>
<comment type="similarity">
    <text evidence="1">Belongs to the type-I restriction system S methylase family.</text>
</comment>
<keyword evidence="6" id="KW-0378">Hydrolase</keyword>
<keyword evidence="6" id="KW-0255">Endonuclease</keyword>
<dbReference type="CDD" id="cd17515">
    <property type="entry name" value="RMtype1_S_MjaORF132P_Sau1132ORF3780P-TRD1-CR1_like"/>
    <property type="match status" value="1"/>
</dbReference>
<dbReference type="InterPro" id="IPR051212">
    <property type="entry name" value="Type-I_RE_S_subunit"/>
</dbReference>
<dbReference type="EC" id="3.1.21.-" evidence="6"/>
<dbReference type="SUPFAM" id="SSF116734">
    <property type="entry name" value="DNA methylase specificity domain"/>
    <property type="match status" value="2"/>
</dbReference>
<evidence type="ECO:0000259" key="5">
    <source>
        <dbReference type="Pfam" id="PF01420"/>
    </source>
</evidence>
<feature type="domain" description="Type I restriction modification DNA specificity" evidence="5">
    <location>
        <begin position="100"/>
        <end position="259"/>
    </location>
</feature>
<dbReference type="InterPro" id="IPR044946">
    <property type="entry name" value="Restrct_endonuc_typeI_TRD_sf"/>
</dbReference>
<keyword evidence="7" id="KW-1185">Reference proteome</keyword>
<feature type="domain" description="Type I restriction modification DNA specificity" evidence="5">
    <location>
        <begin position="369"/>
        <end position="540"/>
    </location>
</feature>
<evidence type="ECO:0000256" key="4">
    <source>
        <dbReference type="ARBA" id="ARBA00038652"/>
    </source>
</evidence>
<evidence type="ECO:0000313" key="7">
    <source>
        <dbReference type="Proteomes" id="UP001595279"/>
    </source>
</evidence>
<evidence type="ECO:0000256" key="3">
    <source>
        <dbReference type="ARBA" id="ARBA00023125"/>
    </source>
</evidence>
<dbReference type="GO" id="GO:0004519">
    <property type="term" value="F:endonuclease activity"/>
    <property type="evidence" value="ECO:0007669"/>
    <property type="project" value="UniProtKB-KW"/>
</dbReference>
<sequence length="555" mass="63506">MSALLKNLFEAVQTEEDVEKVKQRILDLAFKGELTNQDKNDDHSKYLLEHIQRKKAEGNKKTKGKKNAEEISKEAELFDIPSNWVWTTISQLSLKVTDGTHHSPNSYAKGDFMYITAKNIKEYYLDLTNVTYVTKSDHKKIYDRCNPEWGDILYIKDGATTGRAAINTIKEQFSLLSSVALIKTSSEINNKLIVYWLNSLTSKRSYLSKMSGSAIKRLTLTKINKFPVPLPPLKEQNRIVEKVDELFAICDRLEKDIRQKKKSSKILNKTVFSKFQSETNEEADDALRFTLSHMDELLETKEDVNWLRKGILSLAMRGKLVPQDTNEEPASALLERIEGEKQLLVKEKKIRKQKELPPVQGNKVPFEIPESWEWVKLGQIGVWKAGATPTRSNPKFYHGDIPWLKTGELNDGYITDSEEKITSLAVEKTSVKLNKPGDVLIAMYGATIGKLGILKTEATTNQACCACTCFSPVYNRYLFFYLLSLRTYFRGLGAGGAQPNISREKIVNSLFPLPPLNEQYRTVNKIDEIFKLLDELEKKIEYRDIWQQRLMKSIV</sequence>
<dbReference type="Gene3D" id="3.90.220.20">
    <property type="entry name" value="DNA methylase specificity domains"/>
    <property type="match status" value="2"/>
</dbReference>
<reference evidence="7" key="1">
    <citation type="journal article" date="2019" name="Int. J. Syst. Evol. Microbiol.">
        <title>The Global Catalogue of Microorganisms (GCM) 10K type strain sequencing project: providing services to taxonomists for standard genome sequencing and annotation.</title>
        <authorList>
            <consortium name="The Broad Institute Genomics Platform"/>
            <consortium name="The Broad Institute Genome Sequencing Center for Infectious Disease"/>
            <person name="Wu L."/>
            <person name="Ma J."/>
        </authorList>
    </citation>
    <scope>NUCLEOTIDE SEQUENCE [LARGE SCALE GENOMIC DNA]</scope>
    <source>
        <strain evidence="7">KCTC 13128</strain>
    </source>
</reference>
<dbReference type="EMBL" id="JBHRSA010000036">
    <property type="protein sequence ID" value="MFC3040400.1"/>
    <property type="molecule type" value="Genomic_DNA"/>
</dbReference>
<dbReference type="Proteomes" id="UP001595279">
    <property type="component" value="Unassembled WGS sequence"/>
</dbReference>
<protein>
    <submittedName>
        <fullName evidence="6">Restriction endonuclease subunit S</fullName>
        <ecNumber evidence="6">3.1.21.-</ecNumber>
    </submittedName>
</protein>
<proteinExistence type="inferred from homology"/>
<dbReference type="InterPro" id="IPR000055">
    <property type="entry name" value="Restrct_endonuc_typeI_TRD"/>
</dbReference>
<keyword evidence="6" id="KW-0540">Nuclease</keyword>
<dbReference type="GO" id="GO:0016787">
    <property type="term" value="F:hydrolase activity"/>
    <property type="evidence" value="ECO:0007669"/>
    <property type="project" value="UniProtKB-KW"/>
</dbReference>
<evidence type="ECO:0000256" key="2">
    <source>
        <dbReference type="ARBA" id="ARBA00022747"/>
    </source>
</evidence>
<dbReference type="PANTHER" id="PTHR43140">
    <property type="entry name" value="TYPE-1 RESTRICTION ENZYME ECOKI SPECIFICITY PROTEIN"/>
    <property type="match status" value="1"/>
</dbReference>
<dbReference type="PANTHER" id="PTHR43140:SF1">
    <property type="entry name" value="TYPE I RESTRICTION ENZYME ECOKI SPECIFICITY SUBUNIT"/>
    <property type="match status" value="1"/>
</dbReference>
<evidence type="ECO:0000256" key="1">
    <source>
        <dbReference type="ARBA" id="ARBA00010923"/>
    </source>
</evidence>
<dbReference type="RefSeq" id="WP_390271609.1">
    <property type="nucleotide sequence ID" value="NZ_JBHRSA010000036.1"/>
</dbReference>
<comment type="subunit">
    <text evidence="4">The methyltransferase is composed of M and S polypeptides.</text>
</comment>
<gene>
    <name evidence="6" type="ORF">ACFOGI_09030</name>
</gene>
<accession>A0ABV7CVL6</accession>
<dbReference type="Pfam" id="PF01420">
    <property type="entry name" value="Methylase_S"/>
    <property type="match status" value="2"/>
</dbReference>